<keyword evidence="2" id="KW-1133">Transmembrane helix</keyword>
<dbReference type="WBParaSite" id="ECPE_0000035801-mRNA-1">
    <property type="protein sequence ID" value="ECPE_0000035801-mRNA-1"/>
    <property type="gene ID" value="ECPE_0000035801"/>
</dbReference>
<name>A0A183A073_9TREM</name>
<protein>
    <submittedName>
        <fullName evidence="5">Transmembrane protein</fullName>
    </submittedName>
</protein>
<sequence>MIQSPFSEGGPSDNRCFPEVQELEPSRVEPEGDGQPEPSEREPSPVERSETEERPAETAESWVEALSADWMDPADAEEVSHDNYSEIEMDSSVINTTFLRPTRLDQDQSARRLHPFWWIFYQSRWPIFLAPRHLVQVKRFQQKNYFSRASCLVLRSDLFRWGIDCDKAVIFLLIDPLVSFYFAPCILFVVITISFKRISRDCVACTTCVRLSDASIPFTRNNDGSMALDYHDHLIFYLLLNGDSMWDWCWYNWYNSVEGFTR</sequence>
<dbReference type="AlphaFoldDB" id="A0A183A073"/>
<keyword evidence="2" id="KW-0812">Transmembrane</keyword>
<dbReference type="EMBL" id="UZAN01001145">
    <property type="protein sequence ID" value="VDP21870.1"/>
    <property type="molecule type" value="Genomic_DNA"/>
</dbReference>
<keyword evidence="2" id="KW-0472">Membrane</keyword>
<reference evidence="3 4" key="2">
    <citation type="submission" date="2018-11" db="EMBL/GenBank/DDBJ databases">
        <authorList>
            <consortium name="Pathogen Informatics"/>
        </authorList>
    </citation>
    <scope>NUCLEOTIDE SEQUENCE [LARGE SCALE GENOMIC DNA]</scope>
    <source>
        <strain evidence="3 4">Egypt</strain>
    </source>
</reference>
<feature type="region of interest" description="Disordered" evidence="1">
    <location>
        <begin position="1"/>
        <end position="60"/>
    </location>
</feature>
<evidence type="ECO:0000313" key="3">
    <source>
        <dbReference type="EMBL" id="VDP21870.1"/>
    </source>
</evidence>
<evidence type="ECO:0000256" key="2">
    <source>
        <dbReference type="SAM" id="Phobius"/>
    </source>
</evidence>
<evidence type="ECO:0000256" key="1">
    <source>
        <dbReference type="SAM" id="MobiDB-lite"/>
    </source>
</evidence>
<proteinExistence type="predicted"/>
<accession>A0A183A073</accession>
<evidence type="ECO:0000313" key="4">
    <source>
        <dbReference type="Proteomes" id="UP000272942"/>
    </source>
</evidence>
<feature type="transmembrane region" description="Helical" evidence="2">
    <location>
        <begin position="168"/>
        <end position="191"/>
    </location>
</feature>
<organism evidence="5">
    <name type="scientific">Echinostoma caproni</name>
    <dbReference type="NCBI Taxonomy" id="27848"/>
    <lineage>
        <taxon>Eukaryota</taxon>
        <taxon>Metazoa</taxon>
        <taxon>Spiralia</taxon>
        <taxon>Lophotrochozoa</taxon>
        <taxon>Platyhelminthes</taxon>
        <taxon>Trematoda</taxon>
        <taxon>Digenea</taxon>
        <taxon>Plagiorchiida</taxon>
        <taxon>Echinostomata</taxon>
        <taxon>Echinostomatoidea</taxon>
        <taxon>Echinostomatidae</taxon>
        <taxon>Echinostoma</taxon>
    </lineage>
</organism>
<evidence type="ECO:0000313" key="5">
    <source>
        <dbReference type="WBParaSite" id="ECPE_0000035801-mRNA-1"/>
    </source>
</evidence>
<feature type="compositionally biased region" description="Basic and acidic residues" evidence="1">
    <location>
        <begin position="38"/>
        <end position="57"/>
    </location>
</feature>
<gene>
    <name evidence="3" type="ORF">ECPE_LOCUS358</name>
</gene>
<keyword evidence="4" id="KW-1185">Reference proteome</keyword>
<dbReference type="Proteomes" id="UP000272942">
    <property type="component" value="Unassembled WGS sequence"/>
</dbReference>
<reference evidence="5" key="1">
    <citation type="submission" date="2016-06" db="UniProtKB">
        <authorList>
            <consortium name="WormBaseParasite"/>
        </authorList>
    </citation>
    <scope>IDENTIFICATION</scope>
</reference>